<dbReference type="AlphaFoldDB" id="A0A6A6UE45"/>
<accession>A0A6A6UE45</accession>
<feature type="compositionally biased region" description="Low complexity" evidence="1">
    <location>
        <begin position="494"/>
        <end position="506"/>
    </location>
</feature>
<dbReference type="InterPro" id="IPR055936">
    <property type="entry name" value="DUF7514"/>
</dbReference>
<feature type="region of interest" description="Disordered" evidence="1">
    <location>
        <begin position="491"/>
        <end position="661"/>
    </location>
</feature>
<evidence type="ECO:0000313" key="3">
    <source>
        <dbReference type="EMBL" id="KAF2669358.1"/>
    </source>
</evidence>
<dbReference type="PANTHER" id="PTHR39611:SF2">
    <property type="entry name" value="HYDROXYPROLINE-RICH GLYCOPROTEIN DZ-HRGP"/>
    <property type="match status" value="1"/>
</dbReference>
<feature type="compositionally biased region" description="Basic and acidic residues" evidence="1">
    <location>
        <begin position="232"/>
        <end position="277"/>
    </location>
</feature>
<protein>
    <recommendedName>
        <fullName evidence="2">DUF7514 domain-containing protein</fullName>
    </recommendedName>
</protein>
<feature type="compositionally biased region" description="Low complexity" evidence="1">
    <location>
        <begin position="7"/>
        <end position="16"/>
    </location>
</feature>
<feature type="region of interest" description="Disordered" evidence="1">
    <location>
        <begin position="329"/>
        <end position="479"/>
    </location>
</feature>
<feature type="compositionally biased region" description="Basic and acidic residues" evidence="1">
    <location>
        <begin position="507"/>
        <end position="529"/>
    </location>
</feature>
<evidence type="ECO:0000313" key="4">
    <source>
        <dbReference type="Proteomes" id="UP000799302"/>
    </source>
</evidence>
<feature type="region of interest" description="Disordered" evidence="1">
    <location>
        <begin position="1"/>
        <end position="63"/>
    </location>
</feature>
<feature type="compositionally biased region" description="Polar residues" evidence="1">
    <location>
        <begin position="17"/>
        <end position="31"/>
    </location>
</feature>
<dbReference type="PANTHER" id="PTHR39611">
    <property type="entry name" value="HYDROXYPROLINE-RICH GLYCOPROTEIN DZ-HRGP-RELATED"/>
    <property type="match status" value="1"/>
</dbReference>
<keyword evidence="4" id="KW-1185">Reference proteome</keyword>
<organism evidence="3 4">
    <name type="scientific">Microthyrium microscopicum</name>
    <dbReference type="NCBI Taxonomy" id="703497"/>
    <lineage>
        <taxon>Eukaryota</taxon>
        <taxon>Fungi</taxon>
        <taxon>Dikarya</taxon>
        <taxon>Ascomycota</taxon>
        <taxon>Pezizomycotina</taxon>
        <taxon>Dothideomycetes</taxon>
        <taxon>Dothideomycetes incertae sedis</taxon>
        <taxon>Microthyriales</taxon>
        <taxon>Microthyriaceae</taxon>
        <taxon>Microthyrium</taxon>
    </lineage>
</organism>
<gene>
    <name evidence="3" type="ORF">BT63DRAFT_425087</name>
</gene>
<reference evidence="3" key="1">
    <citation type="journal article" date="2020" name="Stud. Mycol.">
        <title>101 Dothideomycetes genomes: a test case for predicting lifestyles and emergence of pathogens.</title>
        <authorList>
            <person name="Haridas S."/>
            <person name="Albert R."/>
            <person name="Binder M."/>
            <person name="Bloem J."/>
            <person name="Labutti K."/>
            <person name="Salamov A."/>
            <person name="Andreopoulos B."/>
            <person name="Baker S."/>
            <person name="Barry K."/>
            <person name="Bills G."/>
            <person name="Bluhm B."/>
            <person name="Cannon C."/>
            <person name="Castanera R."/>
            <person name="Culley D."/>
            <person name="Daum C."/>
            <person name="Ezra D."/>
            <person name="Gonzalez J."/>
            <person name="Henrissat B."/>
            <person name="Kuo A."/>
            <person name="Liang C."/>
            <person name="Lipzen A."/>
            <person name="Lutzoni F."/>
            <person name="Magnuson J."/>
            <person name="Mondo S."/>
            <person name="Nolan M."/>
            <person name="Ohm R."/>
            <person name="Pangilinan J."/>
            <person name="Park H.-J."/>
            <person name="Ramirez L."/>
            <person name="Alfaro M."/>
            <person name="Sun H."/>
            <person name="Tritt A."/>
            <person name="Yoshinaga Y."/>
            <person name="Zwiers L.-H."/>
            <person name="Turgeon B."/>
            <person name="Goodwin S."/>
            <person name="Spatafora J."/>
            <person name="Crous P."/>
            <person name="Grigoriev I."/>
        </authorList>
    </citation>
    <scope>NUCLEOTIDE SEQUENCE</scope>
    <source>
        <strain evidence="3">CBS 115976</strain>
    </source>
</reference>
<proteinExistence type="predicted"/>
<dbReference type="OrthoDB" id="5420895at2759"/>
<dbReference type="Proteomes" id="UP000799302">
    <property type="component" value="Unassembled WGS sequence"/>
</dbReference>
<dbReference type="EMBL" id="MU004235">
    <property type="protein sequence ID" value="KAF2669358.1"/>
    <property type="molecule type" value="Genomic_DNA"/>
</dbReference>
<name>A0A6A6UE45_9PEZI</name>
<feature type="compositionally biased region" description="Basic and acidic residues" evidence="1">
    <location>
        <begin position="629"/>
        <end position="639"/>
    </location>
</feature>
<dbReference type="Pfam" id="PF24355">
    <property type="entry name" value="DUF7514"/>
    <property type="match status" value="1"/>
</dbReference>
<feature type="compositionally biased region" description="Low complexity" evidence="1">
    <location>
        <begin position="377"/>
        <end position="386"/>
    </location>
</feature>
<feature type="domain" description="DUF7514" evidence="2">
    <location>
        <begin position="71"/>
        <end position="231"/>
    </location>
</feature>
<feature type="compositionally biased region" description="Basic and acidic residues" evidence="1">
    <location>
        <begin position="537"/>
        <end position="552"/>
    </location>
</feature>
<sequence length="661" mass="74034">MADSPLAGATAEATAAYQNGSNLSGHSSRSHGQPEPVRSTIPKASPAQGPMPPPTPPPNDAEEKEARHYWGDLFAQDKRCTETLDRLLTALCKYISANFYPNDHNDLTPPQLAAFYKAVGGDYDILFLKTPPNAIAYIYQSLGCLHSLQPEPANDGFSNPTVPALKARGFITWQTIQLLLGPEEHVPFLQSALAQFDVIDPDTGSPFPKLLPKACFPDRPDAQMTKWYEEVSDRLRREQEASTRRDAETHRGHQHAPKRDHTPDSSADDERQERNEAARYFSNPLYRDRAGRPAIVRQWSRPSPRSGIGFIQDRGRALAANVRHLWNPHLAPPSPSANNPNHARRRSWHADSSDIDDRDDRTPKGTSPARQPRRGRSLSSASSSGSENIDPKHTRPLPPRARLSPQDRPPRSASRTSPPIREPSATRRSSHNDAAIPPVPPIPVPSDEYFPRYASAASSRRHSSAHAPAPLGDAAGFAPSNAAPFAARVARLQSVSGSSSVVSGSGTERDRRRDRDRSTNGRPPERSGSGRDASTSQRDRDREREAREREVGMRYLRGTGSEAATRARAARDRDRDREYEERIKRSRSSDDRGRRDREREREDDRRRREKGRMGESQSVERRDRRMQKVSREEGSDERSRRRRSRVDPDLVGVDGRAYPNY</sequence>
<feature type="compositionally biased region" description="Basic and acidic residues" evidence="1">
    <location>
        <begin position="569"/>
        <end position="606"/>
    </location>
</feature>
<feature type="compositionally biased region" description="Pro residues" evidence="1">
    <location>
        <begin position="49"/>
        <end position="59"/>
    </location>
</feature>
<evidence type="ECO:0000259" key="2">
    <source>
        <dbReference type="Pfam" id="PF24355"/>
    </source>
</evidence>
<evidence type="ECO:0000256" key="1">
    <source>
        <dbReference type="SAM" id="MobiDB-lite"/>
    </source>
</evidence>
<feature type="region of interest" description="Disordered" evidence="1">
    <location>
        <begin position="232"/>
        <end position="285"/>
    </location>
</feature>